<dbReference type="SUPFAM" id="SSF158472">
    <property type="entry name" value="HAMP domain-like"/>
    <property type="match status" value="1"/>
</dbReference>
<dbReference type="InterPro" id="IPR003660">
    <property type="entry name" value="HAMP_dom"/>
</dbReference>
<dbReference type="EC" id="2.7.13.3" evidence="6"/>
<evidence type="ECO:0000313" key="6">
    <source>
        <dbReference type="EMBL" id="MFD1220953.1"/>
    </source>
</evidence>
<keyword evidence="4" id="KW-0812">Transmembrane</keyword>
<organism evidence="6 7">
    <name type="scientific">Paenibacillus vulneris</name>
    <dbReference type="NCBI Taxonomy" id="1133364"/>
    <lineage>
        <taxon>Bacteria</taxon>
        <taxon>Bacillati</taxon>
        <taxon>Bacillota</taxon>
        <taxon>Bacilli</taxon>
        <taxon>Bacillales</taxon>
        <taxon>Paenibacillaceae</taxon>
        <taxon>Paenibacillus</taxon>
    </lineage>
</organism>
<dbReference type="Proteomes" id="UP001597180">
    <property type="component" value="Unassembled WGS sequence"/>
</dbReference>
<keyword evidence="4" id="KW-1133">Transmembrane helix</keyword>
<feature type="domain" description="HAMP" evidence="5">
    <location>
        <begin position="62"/>
        <end position="102"/>
    </location>
</feature>
<reference evidence="7" key="1">
    <citation type="journal article" date="2019" name="Int. J. Syst. Evol. Microbiol.">
        <title>The Global Catalogue of Microorganisms (GCM) 10K type strain sequencing project: providing services to taxonomists for standard genome sequencing and annotation.</title>
        <authorList>
            <consortium name="The Broad Institute Genomics Platform"/>
            <consortium name="The Broad Institute Genome Sequencing Center for Infectious Disease"/>
            <person name="Wu L."/>
            <person name="Ma J."/>
        </authorList>
    </citation>
    <scope>NUCLEOTIDE SEQUENCE [LARGE SCALE GENOMIC DNA]</scope>
    <source>
        <strain evidence="7">CCUG 53270</strain>
    </source>
</reference>
<evidence type="ECO:0000256" key="1">
    <source>
        <dbReference type="ARBA" id="ARBA00004236"/>
    </source>
</evidence>
<keyword evidence="6" id="KW-0418">Kinase</keyword>
<dbReference type="Pfam" id="PF00672">
    <property type="entry name" value="HAMP"/>
    <property type="match status" value="1"/>
</dbReference>
<comment type="caution">
    <text evidence="6">The sequence shown here is derived from an EMBL/GenBank/DDBJ whole genome shotgun (WGS) entry which is preliminary data.</text>
</comment>
<evidence type="ECO:0000313" key="7">
    <source>
        <dbReference type="Proteomes" id="UP001597180"/>
    </source>
</evidence>
<protein>
    <submittedName>
        <fullName evidence="6">Sensor histidine kinase</fullName>
        <ecNumber evidence="6">2.7.13.3</ecNumber>
    </submittedName>
</protein>
<gene>
    <name evidence="6" type="ORF">ACFQ4B_12580</name>
</gene>
<proteinExistence type="predicted"/>
<feature type="transmembrane region" description="Helical" evidence="4">
    <location>
        <begin position="40"/>
        <end position="60"/>
    </location>
</feature>
<evidence type="ECO:0000256" key="4">
    <source>
        <dbReference type="SAM" id="Phobius"/>
    </source>
</evidence>
<sequence>MPYEGVETMVSFYTSRATGWKIIGVVPFTEKSWWIQNVRLALYIIVALATVLIAVLSVLMSRAITRPLKQLKHNMRRVEGGNFSAAVEVSSGDEIGRLRTSLPE</sequence>
<dbReference type="CDD" id="cd06225">
    <property type="entry name" value="HAMP"/>
    <property type="match status" value="1"/>
</dbReference>
<dbReference type="EMBL" id="JBHTLU010000014">
    <property type="protein sequence ID" value="MFD1220953.1"/>
    <property type="molecule type" value="Genomic_DNA"/>
</dbReference>
<dbReference type="RefSeq" id="WP_345591962.1">
    <property type="nucleotide sequence ID" value="NZ_BAABJG010000029.1"/>
</dbReference>
<dbReference type="Gene3D" id="6.10.340.10">
    <property type="match status" value="1"/>
</dbReference>
<comment type="subcellular location">
    <subcellularLocation>
        <location evidence="1">Cell membrane</location>
    </subcellularLocation>
</comment>
<dbReference type="GO" id="GO:0004673">
    <property type="term" value="F:protein histidine kinase activity"/>
    <property type="evidence" value="ECO:0007669"/>
    <property type="project" value="UniProtKB-EC"/>
</dbReference>
<evidence type="ECO:0000259" key="5">
    <source>
        <dbReference type="PROSITE" id="PS50885"/>
    </source>
</evidence>
<dbReference type="PROSITE" id="PS50885">
    <property type="entry name" value="HAMP"/>
    <property type="match status" value="1"/>
</dbReference>
<accession>A0ABW3UIY8</accession>
<keyword evidence="2" id="KW-1003">Cell membrane</keyword>
<keyword evidence="7" id="KW-1185">Reference proteome</keyword>
<keyword evidence="6" id="KW-0808">Transferase</keyword>
<name>A0ABW3UIY8_9BACL</name>
<evidence type="ECO:0000256" key="3">
    <source>
        <dbReference type="ARBA" id="ARBA00023136"/>
    </source>
</evidence>
<keyword evidence="3 4" id="KW-0472">Membrane</keyword>
<evidence type="ECO:0000256" key="2">
    <source>
        <dbReference type="ARBA" id="ARBA00022475"/>
    </source>
</evidence>